<dbReference type="InterPro" id="IPR016162">
    <property type="entry name" value="Ald_DH_N"/>
</dbReference>
<accession>A0ABP0RRB2</accession>
<evidence type="ECO:0000313" key="2">
    <source>
        <dbReference type="EMBL" id="CAK9103112.1"/>
    </source>
</evidence>
<proteinExistence type="predicted"/>
<dbReference type="PANTHER" id="PTHR43866:SF4">
    <property type="entry name" value="MALONATE-SEMIALDEHYDE DEHYDROGENASE"/>
    <property type="match status" value="1"/>
</dbReference>
<feature type="domain" description="Aldehyde dehydrogenase" evidence="1">
    <location>
        <begin position="1"/>
        <end position="95"/>
    </location>
</feature>
<dbReference type="InterPro" id="IPR016163">
    <property type="entry name" value="Ald_DH_C"/>
</dbReference>
<dbReference type="Pfam" id="PF00171">
    <property type="entry name" value="Aldedh"/>
    <property type="match status" value="1"/>
</dbReference>
<dbReference type="PANTHER" id="PTHR43866">
    <property type="entry name" value="MALONATE-SEMIALDEHYDE DEHYDROGENASE"/>
    <property type="match status" value="1"/>
</dbReference>
<dbReference type="SUPFAM" id="SSF53720">
    <property type="entry name" value="ALDH-like"/>
    <property type="match status" value="1"/>
</dbReference>
<reference evidence="2 3" key="1">
    <citation type="submission" date="2024-02" db="EMBL/GenBank/DDBJ databases">
        <authorList>
            <person name="Chen Y."/>
            <person name="Shah S."/>
            <person name="Dougan E. K."/>
            <person name="Thang M."/>
            <person name="Chan C."/>
        </authorList>
    </citation>
    <scope>NUCLEOTIDE SEQUENCE [LARGE SCALE GENOMIC DNA]</scope>
</reference>
<dbReference type="EMBL" id="CAXAMM010042128">
    <property type="protein sequence ID" value="CAK9103112.1"/>
    <property type="molecule type" value="Genomic_DNA"/>
</dbReference>
<gene>
    <name evidence="2" type="ORF">SCF082_LOCUS48167</name>
</gene>
<dbReference type="Gene3D" id="3.40.309.10">
    <property type="entry name" value="Aldehyde Dehydrogenase, Chain A, domain 2"/>
    <property type="match status" value="1"/>
</dbReference>
<dbReference type="Proteomes" id="UP001642464">
    <property type="component" value="Unassembled WGS sequence"/>
</dbReference>
<comment type="caution">
    <text evidence="2">The sequence shown here is derived from an EMBL/GenBank/DDBJ whole genome shotgun (WGS) entry which is preliminary data.</text>
</comment>
<dbReference type="InterPro" id="IPR015590">
    <property type="entry name" value="Aldehyde_DH_dom"/>
</dbReference>
<name>A0ABP0RRB2_9DINO</name>
<keyword evidence="3" id="KW-1185">Reference proteome</keyword>
<protein>
    <submittedName>
        <fullName evidence="2">Mitochondrial (MMSDH) (Malonate-semialdehyde dehydrogenase [acylating]) (Aldehyde dehydrogenase family 6 member A1)</fullName>
    </submittedName>
</protein>
<dbReference type="InterPro" id="IPR016161">
    <property type="entry name" value="Ald_DH/histidinol_DH"/>
</dbReference>
<sequence>MQDEIFGPVLSVLEVDTFDEAVAIENANPYGNAAAIYTMSGQTALETEKLSAGMIGVNIGVPVPREPFSFGGILKSKFGDSSDITGEGGINFWTQKIKITSKWQPPKKRDVISSSFIS</sequence>
<dbReference type="InterPro" id="IPR010061">
    <property type="entry name" value="MeMal-semiAld_DH"/>
</dbReference>
<organism evidence="2 3">
    <name type="scientific">Durusdinium trenchii</name>
    <dbReference type="NCBI Taxonomy" id="1381693"/>
    <lineage>
        <taxon>Eukaryota</taxon>
        <taxon>Sar</taxon>
        <taxon>Alveolata</taxon>
        <taxon>Dinophyceae</taxon>
        <taxon>Suessiales</taxon>
        <taxon>Symbiodiniaceae</taxon>
        <taxon>Durusdinium</taxon>
    </lineage>
</organism>
<evidence type="ECO:0000259" key="1">
    <source>
        <dbReference type="Pfam" id="PF00171"/>
    </source>
</evidence>
<evidence type="ECO:0000313" key="3">
    <source>
        <dbReference type="Proteomes" id="UP001642464"/>
    </source>
</evidence>
<dbReference type="Gene3D" id="3.40.605.10">
    <property type="entry name" value="Aldehyde Dehydrogenase, Chain A, domain 1"/>
    <property type="match status" value="1"/>
</dbReference>